<accession>A0A2A5J0P4</accession>
<dbReference type="Gene3D" id="3.90.1300.10">
    <property type="entry name" value="Amidase signature (AS) domain"/>
    <property type="match status" value="1"/>
</dbReference>
<dbReference type="InterPro" id="IPR023631">
    <property type="entry name" value="Amidase_dom"/>
</dbReference>
<protein>
    <recommendedName>
        <fullName evidence="3">amidase</fullName>
        <ecNumber evidence="3">3.5.1.4</ecNumber>
    </recommendedName>
</protein>
<dbReference type="Pfam" id="PF01425">
    <property type="entry name" value="Amidase"/>
    <property type="match status" value="1"/>
</dbReference>
<reference evidence="5 6" key="1">
    <citation type="submission" date="2017-07" db="EMBL/GenBank/DDBJ databases">
        <title>Draft sequence of Rhodococcus enclensis 23b-28.</title>
        <authorList>
            <person name="Besaury L."/>
            <person name="Sancelme M."/>
            <person name="Amato P."/>
            <person name="Lallement A."/>
            <person name="Delort A.-M."/>
        </authorList>
    </citation>
    <scope>NUCLEOTIDE SEQUENCE [LARGE SCALE GENOMIC DNA]</scope>
    <source>
        <strain evidence="5 6">23b-28</strain>
    </source>
</reference>
<dbReference type="InterPro" id="IPR000120">
    <property type="entry name" value="Amidase"/>
</dbReference>
<dbReference type="PANTHER" id="PTHR11895">
    <property type="entry name" value="TRANSAMIDASE"/>
    <property type="match status" value="1"/>
</dbReference>
<evidence type="ECO:0000259" key="4">
    <source>
        <dbReference type="Pfam" id="PF01425"/>
    </source>
</evidence>
<proteinExistence type="inferred from homology"/>
<dbReference type="RefSeq" id="WP_099698799.1">
    <property type="nucleotide sequence ID" value="NZ_NOVD01000056.1"/>
</dbReference>
<evidence type="ECO:0000256" key="2">
    <source>
        <dbReference type="ARBA" id="ARBA00009199"/>
    </source>
</evidence>
<name>A0A2A5J0P4_RHOSG</name>
<dbReference type="SUPFAM" id="SSF75304">
    <property type="entry name" value="Amidase signature (AS) enzymes"/>
    <property type="match status" value="1"/>
</dbReference>
<evidence type="ECO:0000313" key="6">
    <source>
        <dbReference type="Proteomes" id="UP000230886"/>
    </source>
</evidence>
<dbReference type="EMBL" id="NOVD01000056">
    <property type="protein sequence ID" value="PCK23158.1"/>
    <property type="molecule type" value="Genomic_DNA"/>
</dbReference>
<feature type="domain" description="Amidase" evidence="4">
    <location>
        <begin position="29"/>
        <end position="438"/>
    </location>
</feature>
<dbReference type="AlphaFoldDB" id="A0A2A5J0P4"/>
<evidence type="ECO:0000313" key="5">
    <source>
        <dbReference type="EMBL" id="PCK23158.1"/>
    </source>
</evidence>
<sequence>MSATPEVGPFTPALDQAAAIVRREVTPSELASEYLQRIDRFNEVLNSYCLTTPELTKQGTDETTIGPLAGVSVSIKDLVPMAGYPFTRGSRAFRDDVADTDAFAVARLKEAGCLILGKTTTAELGGRPVTDHGLHGAARNPWNIEHTTGGSSGGAAGAVAAGLCALSHGSDGGGSVRIPAACCGVVGLKPSRGRISQGPTSGAGWGGLLTDGVLARTVADAAAGLDAMSGHLAGDPYWAASAPQPFLEAARRAPGRLRIAFTSDAEVAVDPEIASHVRDVAVLCEQMGHHVEERGPRTQALRELQIIVFSAAMAAQPVADRSLLDPANAIAAEFGDGLSASEYVRAMDGLHAESRKVIAFWDDYDVLITPTFPQTAPRIGDMGADPATAGREHLDWLSFTYPANSTGQPAISLPLAIHSNGLPIGIQLVGPPQGEAVILALSTQLESAQPWLLRPPKGWE</sequence>
<dbReference type="EC" id="3.5.1.4" evidence="3"/>
<dbReference type="InterPro" id="IPR020556">
    <property type="entry name" value="Amidase_CS"/>
</dbReference>
<dbReference type="PROSITE" id="PS00571">
    <property type="entry name" value="AMIDASES"/>
    <property type="match status" value="1"/>
</dbReference>
<comment type="similarity">
    <text evidence="2">Belongs to the amidase family.</text>
</comment>
<organism evidence="5 6">
    <name type="scientific">Rhodococcus qingshengii</name>
    <dbReference type="NCBI Taxonomy" id="334542"/>
    <lineage>
        <taxon>Bacteria</taxon>
        <taxon>Bacillati</taxon>
        <taxon>Actinomycetota</taxon>
        <taxon>Actinomycetes</taxon>
        <taxon>Mycobacteriales</taxon>
        <taxon>Nocardiaceae</taxon>
        <taxon>Rhodococcus</taxon>
        <taxon>Rhodococcus erythropolis group</taxon>
    </lineage>
</organism>
<dbReference type="GO" id="GO:0004040">
    <property type="term" value="F:amidase activity"/>
    <property type="evidence" value="ECO:0007669"/>
    <property type="project" value="UniProtKB-EC"/>
</dbReference>
<comment type="caution">
    <text evidence="5">The sequence shown here is derived from an EMBL/GenBank/DDBJ whole genome shotgun (WGS) entry which is preliminary data.</text>
</comment>
<evidence type="ECO:0000256" key="1">
    <source>
        <dbReference type="ARBA" id="ARBA00001311"/>
    </source>
</evidence>
<dbReference type="PANTHER" id="PTHR11895:SF7">
    <property type="entry name" value="GLUTAMYL-TRNA(GLN) AMIDOTRANSFERASE SUBUNIT A, MITOCHONDRIAL"/>
    <property type="match status" value="1"/>
</dbReference>
<gene>
    <name evidence="5" type="ORF">CHR55_30755</name>
</gene>
<comment type="catalytic activity">
    <reaction evidence="1">
        <text>a monocarboxylic acid amide + H2O = a monocarboxylate + NH4(+)</text>
        <dbReference type="Rhea" id="RHEA:12020"/>
        <dbReference type="ChEBI" id="CHEBI:15377"/>
        <dbReference type="ChEBI" id="CHEBI:28938"/>
        <dbReference type="ChEBI" id="CHEBI:35757"/>
        <dbReference type="ChEBI" id="CHEBI:83628"/>
        <dbReference type="EC" id="3.5.1.4"/>
    </reaction>
</comment>
<dbReference type="Proteomes" id="UP000230886">
    <property type="component" value="Unassembled WGS sequence"/>
</dbReference>
<evidence type="ECO:0000256" key="3">
    <source>
        <dbReference type="ARBA" id="ARBA00012922"/>
    </source>
</evidence>
<dbReference type="InterPro" id="IPR036928">
    <property type="entry name" value="AS_sf"/>
</dbReference>